<dbReference type="PANTHER" id="PTHR34822:SF1">
    <property type="entry name" value="GRPB FAMILY PROTEIN"/>
    <property type="match status" value="1"/>
</dbReference>
<dbReference type="Gene3D" id="3.30.460.10">
    <property type="entry name" value="Beta Polymerase, domain 2"/>
    <property type="match status" value="1"/>
</dbReference>
<organism evidence="1 2">
    <name type="scientific">Reichenbachiella ulvae</name>
    <dbReference type="NCBI Taxonomy" id="2980104"/>
    <lineage>
        <taxon>Bacteria</taxon>
        <taxon>Pseudomonadati</taxon>
        <taxon>Bacteroidota</taxon>
        <taxon>Cytophagia</taxon>
        <taxon>Cytophagales</taxon>
        <taxon>Reichenbachiellaceae</taxon>
        <taxon>Reichenbachiella</taxon>
    </lineage>
</organism>
<evidence type="ECO:0000313" key="1">
    <source>
        <dbReference type="EMBL" id="MCV9386019.1"/>
    </source>
</evidence>
<name>A0ABT3CR92_9BACT</name>
<protein>
    <submittedName>
        <fullName evidence="1">GrpB family protein</fullName>
    </submittedName>
</protein>
<proteinExistence type="predicted"/>
<dbReference type="InterPro" id="IPR007344">
    <property type="entry name" value="GrpB/CoaE"/>
</dbReference>
<sequence length="180" mass="21147">MLIKKYTPDWTVHFVKLKGEIEKGLEGLDCQIEHVGSTSVANLDAKDIIDIDIVYREEWEFEKIKAGLIEIGYYHNGNQGIEQREVFKRTGQLTHEVLDAIVHHLYVCPMDSQALERHILSRDFMRKNDWARLKYQNMKYELAEQAHQDKKRYAELKELHVNDFINSIIESEKTNADQSN</sequence>
<comment type="caution">
    <text evidence="1">The sequence shown here is derived from an EMBL/GenBank/DDBJ whole genome shotgun (WGS) entry which is preliminary data.</text>
</comment>
<dbReference type="SUPFAM" id="SSF81301">
    <property type="entry name" value="Nucleotidyltransferase"/>
    <property type="match status" value="1"/>
</dbReference>
<reference evidence="1 2" key="1">
    <citation type="submission" date="2022-10" db="EMBL/GenBank/DDBJ databases">
        <title>Comparative genomics and taxonomic characterization of three novel marine species of genus Reichenbachiella exhibiting antioxidant and polysaccharide degradation activities.</title>
        <authorList>
            <person name="Muhammad N."/>
            <person name="Lee Y.-J."/>
            <person name="Ko J."/>
            <person name="Kim S.-G."/>
        </authorList>
    </citation>
    <scope>NUCLEOTIDE SEQUENCE [LARGE SCALE GENOMIC DNA]</scope>
    <source>
        <strain evidence="1 2">ABR2-5</strain>
    </source>
</reference>
<dbReference type="PANTHER" id="PTHR34822">
    <property type="entry name" value="GRPB DOMAIN PROTEIN (AFU_ORTHOLOGUE AFUA_1G01530)"/>
    <property type="match status" value="1"/>
</dbReference>
<dbReference type="Proteomes" id="UP001300692">
    <property type="component" value="Unassembled WGS sequence"/>
</dbReference>
<gene>
    <name evidence="1" type="ORF">N7U62_05055</name>
</gene>
<dbReference type="EMBL" id="JAOYOD010000001">
    <property type="protein sequence ID" value="MCV9386019.1"/>
    <property type="molecule type" value="Genomic_DNA"/>
</dbReference>
<dbReference type="InterPro" id="IPR043519">
    <property type="entry name" value="NT_sf"/>
</dbReference>
<dbReference type="RefSeq" id="WP_264136805.1">
    <property type="nucleotide sequence ID" value="NZ_JAOYOD010000001.1"/>
</dbReference>
<accession>A0ABT3CR92</accession>
<evidence type="ECO:0000313" key="2">
    <source>
        <dbReference type="Proteomes" id="UP001300692"/>
    </source>
</evidence>
<keyword evidence="2" id="KW-1185">Reference proteome</keyword>
<dbReference type="Pfam" id="PF04229">
    <property type="entry name" value="GrpB"/>
    <property type="match status" value="1"/>
</dbReference>